<dbReference type="SUPFAM" id="SSF82649">
    <property type="entry name" value="SufE/NifU"/>
    <property type="match status" value="1"/>
</dbReference>
<proteinExistence type="predicted"/>
<dbReference type="GO" id="GO:0016226">
    <property type="term" value="P:iron-sulfur cluster assembly"/>
    <property type="evidence" value="ECO:0007669"/>
    <property type="project" value="InterPro"/>
</dbReference>
<dbReference type="Proteomes" id="UP000176700">
    <property type="component" value="Unassembled WGS sequence"/>
</dbReference>
<gene>
    <name evidence="2" type="ORF">A2W41_03030</name>
</gene>
<protein>
    <recommendedName>
        <fullName evidence="1">NIF system FeS cluster assembly NifU N-terminal domain-containing protein</fullName>
    </recommendedName>
</protein>
<evidence type="ECO:0000313" key="2">
    <source>
        <dbReference type="EMBL" id="OGZ42760.1"/>
    </source>
</evidence>
<accession>A0A1G2FYS2</accession>
<dbReference type="GO" id="GO:0005506">
    <property type="term" value="F:iron ion binding"/>
    <property type="evidence" value="ECO:0007669"/>
    <property type="project" value="InterPro"/>
</dbReference>
<comment type="caution">
    <text evidence="2">The sequence shown here is derived from an EMBL/GenBank/DDBJ whole genome shotgun (WGS) entry which is preliminary data.</text>
</comment>
<dbReference type="InterPro" id="IPR002871">
    <property type="entry name" value="NIF_FeS_clus_asmbl_NifU_N"/>
</dbReference>
<dbReference type="CDD" id="cd06664">
    <property type="entry name" value="IscU_like"/>
    <property type="match status" value="1"/>
</dbReference>
<dbReference type="GO" id="GO:0051536">
    <property type="term" value="F:iron-sulfur cluster binding"/>
    <property type="evidence" value="ECO:0007669"/>
    <property type="project" value="InterPro"/>
</dbReference>
<organism evidence="2 3">
    <name type="scientific">Candidatus Ryanbacteria bacterium RIFCSPHIGHO2_01_45_13</name>
    <dbReference type="NCBI Taxonomy" id="1802112"/>
    <lineage>
        <taxon>Bacteria</taxon>
        <taxon>Candidatus Ryaniibacteriota</taxon>
    </lineage>
</organism>
<feature type="domain" description="NIF system FeS cluster assembly NifU N-terminal" evidence="1">
    <location>
        <begin position="15"/>
        <end position="141"/>
    </location>
</feature>
<dbReference type="PANTHER" id="PTHR10093">
    <property type="entry name" value="IRON-SULFUR CLUSTER ASSEMBLY ENZYME NIFU HOMOLOG"/>
    <property type="match status" value="1"/>
</dbReference>
<dbReference type="Pfam" id="PF01592">
    <property type="entry name" value="NifU_N"/>
    <property type="match status" value="1"/>
</dbReference>
<dbReference type="Gene3D" id="3.90.1010.10">
    <property type="match status" value="1"/>
</dbReference>
<evidence type="ECO:0000313" key="3">
    <source>
        <dbReference type="Proteomes" id="UP000176700"/>
    </source>
</evidence>
<evidence type="ECO:0000259" key="1">
    <source>
        <dbReference type="Pfam" id="PF01592"/>
    </source>
</evidence>
<dbReference type="AlphaFoldDB" id="A0A1G2FYS2"/>
<sequence length="212" mass="24077">MYEVVNEYTGEGWVYSDIVKEHFFHPRNLLLEEPKDGDFDAVGEVGSPACGDTMRMWAKVNQDEDRIQELKWKTFGCGSAIASTSMFSVMLTENGGMKVDDALKIKPQHVMDRLSGLPNRKIHCSVLADKAFRKTMNNYFHASGQHDRVIVENSRVIDPKLNITDKDIEEAVLEGAQTLEEVQKKLKVAVGSPEIVTEVDQLIRFYKEKYYG</sequence>
<name>A0A1G2FYS2_9BACT</name>
<dbReference type="EMBL" id="MHNI01000014">
    <property type="protein sequence ID" value="OGZ42760.1"/>
    <property type="molecule type" value="Genomic_DNA"/>
</dbReference>
<reference evidence="2 3" key="1">
    <citation type="journal article" date="2016" name="Nat. Commun.">
        <title>Thousands of microbial genomes shed light on interconnected biogeochemical processes in an aquifer system.</title>
        <authorList>
            <person name="Anantharaman K."/>
            <person name="Brown C.T."/>
            <person name="Hug L.A."/>
            <person name="Sharon I."/>
            <person name="Castelle C.J."/>
            <person name="Probst A.J."/>
            <person name="Thomas B.C."/>
            <person name="Singh A."/>
            <person name="Wilkins M.J."/>
            <person name="Karaoz U."/>
            <person name="Brodie E.L."/>
            <person name="Williams K.H."/>
            <person name="Hubbard S.S."/>
            <person name="Banfield J.F."/>
        </authorList>
    </citation>
    <scope>NUCLEOTIDE SEQUENCE [LARGE SCALE GENOMIC DNA]</scope>
</reference>